<dbReference type="Proteomes" id="UP000630097">
    <property type="component" value="Unassembled WGS sequence"/>
</dbReference>
<accession>A0A8J3PS03</accession>
<dbReference type="RefSeq" id="WP_203882409.1">
    <property type="nucleotide sequence ID" value="NZ_BAABHH010000009.1"/>
</dbReference>
<proteinExistence type="predicted"/>
<keyword evidence="2" id="KW-1185">Reference proteome</keyword>
<protein>
    <submittedName>
        <fullName evidence="1">Uncharacterized protein</fullName>
    </submittedName>
</protein>
<reference evidence="1 2" key="1">
    <citation type="submission" date="2021-01" db="EMBL/GenBank/DDBJ databases">
        <title>Whole genome shotgun sequence of Planotetraspora kaengkrachanensis NBRC 104272.</title>
        <authorList>
            <person name="Komaki H."/>
            <person name="Tamura T."/>
        </authorList>
    </citation>
    <scope>NUCLEOTIDE SEQUENCE [LARGE SCALE GENOMIC DNA]</scope>
    <source>
        <strain evidence="1 2">NBRC 104272</strain>
    </source>
</reference>
<gene>
    <name evidence="1" type="ORF">Pka01_20610</name>
</gene>
<dbReference type="AlphaFoldDB" id="A0A8J3PS03"/>
<evidence type="ECO:0000313" key="2">
    <source>
        <dbReference type="Proteomes" id="UP000630097"/>
    </source>
</evidence>
<name>A0A8J3PS03_9ACTN</name>
<organism evidence="1 2">
    <name type="scientific">Planotetraspora kaengkrachanensis</name>
    <dbReference type="NCBI Taxonomy" id="575193"/>
    <lineage>
        <taxon>Bacteria</taxon>
        <taxon>Bacillati</taxon>
        <taxon>Actinomycetota</taxon>
        <taxon>Actinomycetes</taxon>
        <taxon>Streptosporangiales</taxon>
        <taxon>Streptosporangiaceae</taxon>
        <taxon>Planotetraspora</taxon>
    </lineage>
</organism>
<evidence type="ECO:0000313" key="1">
    <source>
        <dbReference type="EMBL" id="GIG78934.1"/>
    </source>
</evidence>
<sequence length="114" mass="12731">MYDDGLVTCTDAELIINRYYFPFGWAKRIPLSGIRGVSWRPLSHGSLRIWGSGDFVHWFNLDARRPGKKAAFVIDLGRRILPVVTPDEPGWLAVELAAHGIAVSRDFPQGPARA</sequence>
<dbReference type="EMBL" id="BONV01000006">
    <property type="protein sequence ID" value="GIG78934.1"/>
    <property type="molecule type" value="Genomic_DNA"/>
</dbReference>
<comment type="caution">
    <text evidence="1">The sequence shown here is derived from an EMBL/GenBank/DDBJ whole genome shotgun (WGS) entry which is preliminary data.</text>
</comment>